<dbReference type="AlphaFoldDB" id="M9M5F2"/>
<dbReference type="HAMAP" id="MF_01539">
    <property type="entry name" value="TmcAL"/>
    <property type="match status" value="1"/>
</dbReference>
<dbReference type="SUPFAM" id="SSF52374">
    <property type="entry name" value="Nucleotidylyl transferase"/>
    <property type="match status" value="1"/>
</dbReference>
<dbReference type="Gene3D" id="3.40.50.620">
    <property type="entry name" value="HUPs"/>
    <property type="match status" value="1"/>
</dbReference>
<keyword evidence="5" id="KW-1185">Reference proteome</keyword>
<dbReference type="NCBIfam" id="NF010191">
    <property type="entry name" value="PRK13670.1"/>
    <property type="match status" value="1"/>
</dbReference>
<keyword evidence="3" id="KW-0067">ATP-binding</keyword>
<gene>
    <name evidence="3" type="primary">tmcAL</name>
    <name evidence="4" type="ORF">PPOP_3763</name>
</gene>
<proteinExistence type="inferred from homology"/>
<comment type="catalytic activity">
    <reaction evidence="3">
        <text>cytidine(34) in elongator tRNA(Met) + acetate + ATP = N(4)-acetylcytidine(34) in elongator tRNA(Met) + AMP + diphosphate</text>
        <dbReference type="Rhea" id="RHEA:58144"/>
        <dbReference type="Rhea" id="RHEA-COMP:10693"/>
        <dbReference type="Rhea" id="RHEA-COMP:10694"/>
        <dbReference type="ChEBI" id="CHEBI:30089"/>
        <dbReference type="ChEBI" id="CHEBI:30616"/>
        <dbReference type="ChEBI" id="CHEBI:33019"/>
        <dbReference type="ChEBI" id="CHEBI:74900"/>
        <dbReference type="ChEBI" id="CHEBI:82748"/>
        <dbReference type="ChEBI" id="CHEBI:456215"/>
    </reaction>
</comment>
<feature type="binding site" evidence="3">
    <location>
        <begin position="7"/>
        <end position="20"/>
    </location>
    <ligand>
        <name>ATP</name>
        <dbReference type="ChEBI" id="CHEBI:30616"/>
    </ligand>
</feature>
<dbReference type="InterPro" id="IPR008513">
    <property type="entry name" value="tRNA(Met)_cyd_acetate_ligase"/>
</dbReference>
<dbReference type="EMBL" id="BALG01000464">
    <property type="protein sequence ID" value="GAC44359.1"/>
    <property type="molecule type" value="Genomic_DNA"/>
</dbReference>
<dbReference type="GO" id="GO:0016740">
    <property type="term" value="F:transferase activity"/>
    <property type="evidence" value="ECO:0007669"/>
    <property type="project" value="UniProtKB-KW"/>
</dbReference>
<dbReference type="GO" id="GO:0000049">
    <property type="term" value="F:tRNA binding"/>
    <property type="evidence" value="ECO:0007669"/>
    <property type="project" value="UniProtKB-KW"/>
</dbReference>
<dbReference type="Pfam" id="PF05636">
    <property type="entry name" value="HIGH_NTase1"/>
    <property type="match status" value="1"/>
</dbReference>
<comment type="function">
    <text evidence="3">Catalyzes the formation of N(4)-acetylcytidine (ac(4)C) at the wobble position of elongator tRNA(Met), using acetate and ATP as substrates. First activates an acetate ion to form acetyladenylate (Ac-AMP) and then transfers the acetyl group to tRNA to form ac(4)C34.</text>
</comment>
<feature type="binding site" evidence="3">
    <location>
        <position position="189"/>
    </location>
    <ligand>
        <name>ATP</name>
        <dbReference type="ChEBI" id="CHEBI:30616"/>
    </ligand>
</feature>
<dbReference type="PANTHER" id="PTHR37825:SF1">
    <property type="entry name" value="TRNA(MET) CYTIDINE ACETATE LIGASE"/>
    <property type="match status" value="1"/>
</dbReference>
<evidence type="ECO:0000256" key="2">
    <source>
        <dbReference type="ARBA" id="ARBA00022694"/>
    </source>
</evidence>
<comment type="caution">
    <text evidence="4">The sequence shown here is derived from an EMBL/GenBank/DDBJ whole genome shotgun (WGS) entry which is preliminary data.</text>
</comment>
<dbReference type="GO" id="GO:0005524">
    <property type="term" value="F:ATP binding"/>
    <property type="evidence" value="ECO:0007669"/>
    <property type="project" value="UniProtKB-KW"/>
</dbReference>
<feature type="binding site" evidence="3">
    <location>
        <position position="102"/>
    </location>
    <ligand>
        <name>ATP</name>
        <dbReference type="ChEBI" id="CHEBI:30616"/>
    </ligand>
</feature>
<keyword evidence="3" id="KW-0547">Nucleotide-binding</keyword>
<dbReference type="RefSeq" id="WP_006288175.1">
    <property type="nucleotide sequence ID" value="NZ_BALG01000464.1"/>
</dbReference>
<keyword evidence="3" id="KW-0963">Cytoplasm</keyword>
<evidence type="ECO:0000256" key="3">
    <source>
        <dbReference type="HAMAP-Rule" id="MF_01539"/>
    </source>
</evidence>
<evidence type="ECO:0000256" key="1">
    <source>
        <dbReference type="ARBA" id="ARBA00022598"/>
    </source>
</evidence>
<dbReference type="OrthoDB" id="9769796at2"/>
<accession>M9M5F2</accession>
<dbReference type="GO" id="GO:0006400">
    <property type="term" value="P:tRNA modification"/>
    <property type="evidence" value="ECO:0007669"/>
    <property type="project" value="UniProtKB-UniRule"/>
</dbReference>
<comment type="subcellular location">
    <subcellularLocation>
        <location evidence="3">Cytoplasm</location>
    </subcellularLocation>
</comment>
<comment type="caution">
    <text evidence="3">Lacks conserved residue(s) required for the propagation of feature annotation.</text>
</comment>
<protein>
    <recommendedName>
        <fullName evidence="3">tRNA(Met) cytidine acetate ligase</fullName>
        <ecNumber evidence="3">6.3.4.-</ecNumber>
    </recommendedName>
</protein>
<evidence type="ECO:0000313" key="5">
    <source>
        <dbReference type="Proteomes" id="UP000029453"/>
    </source>
</evidence>
<dbReference type="GO" id="GO:0016879">
    <property type="term" value="F:ligase activity, forming carbon-nitrogen bonds"/>
    <property type="evidence" value="ECO:0007669"/>
    <property type="project" value="UniProtKB-UniRule"/>
</dbReference>
<keyword evidence="4" id="KW-0808">Transferase</keyword>
<keyword evidence="3" id="KW-0820">tRNA-binding</keyword>
<sequence>MKTVGIVVEYNPLHNGHLYHLKQSKLAAEAEAAVGVMSGHFLQRGEPALADKWARTEMALASGVDLVLELPVAYAVQPAEWFAYGAIATLQATGVVDALCFGSESGDLKRLHGAAKALACEPDEFTGRLRAELKAGSSYPAAYAAAAGQVLDSGGAAHWLTQPNNSLGLHYLLAMWRLNSDMKPLTIPRREAGYHDAKAPEGTIASATAVRRLWCDSGDLAAAARYVPDSTLRILEREHASGRAPLDWEAFRRELFYRLYLLPPEELARYLEVTEGLEHRIKQALQTLEKPGIEPLIAKLKTKRYTRTKLMRTLAHIMLHHDKFHFGPDALATGPAYVRVLGFTERGRHLLKRMKRCAELPIVLTMTRDNSHLGGRAGLEADARATAVYANAFLGWNARAAFRDYYEPPRRF</sequence>
<name>M9M5F2_PAEPP</name>
<dbReference type="GO" id="GO:0005737">
    <property type="term" value="C:cytoplasm"/>
    <property type="evidence" value="ECO:0007669"/>
    <property type="project" value="UniProtKB-SubCell"/>
</dbReference>
<evidence type="ECO:0000313" key="4">
    <source>
        <dbReference type="EMBL" id="GAC44359.1"/>
    </source>
</evidence>
<reference evidence="4 5" key="1">
    <citation type="submission" date="2012-10" db="EMBL/GenBank/DDBJ databases">
        <title>Draft Genome Sequence of Paenibacillus popilliae ATCC 14706T.</title>
        <authorList>
            <person name="Iiyama K."/>
            <person name="Mori K."/>
            <person name="Mon H."/>
            <person name="Chieda Y."/>
            <person name="Lee J.M."/>
            <person name="Kusakabe T."/>
            <person name="Tashiro K."/>
            <person name="Asano S."/>
            <person name="Yasunaga-Aoki C."/>
            <person name="Shimizu S."/>
        </authorList>
    </citation>
    <scope>NUCLEOTIDE SEQUENCE [LARGE SCALE GENOMIC DNA]</scope>
    <source>
        <strain evidence="4 5">ATCC 14706</strain>
    </source>
</reference>
<organism evidence="4 5">
    <name type="scientific">Paenibacillus popilliae ATCC 14706</name>
    <dbReference type="NCBI Taxonomy" id="1212764"/>
    <lineage>
        <taxon>Bacteria</taxon>
        <taxon>Bacillati</taxon>
        <taxon>Bacillota</taxon>
        <taxon>Bacilli</taxon>
        <taxon>Bacillales</taxon>
        <taxon>Paenibacillaceae</taxon>
        <taxon>Paenibacillus</taxon>
    </lineage>
</organism>
<dbReference type="Proteomes" id="UP000029453">
    <property type="component" value="Unassembled WGS sequence"/>
</dbReference>
<keyword evidence="1 3" id="KW-0436">Ligase</keyword>
<comment type="similarity">
    <text evidence="3">Belongs to the TmcAL family.</text>
</comment>
<keyword evidence="3" id="KW-0694">RNA-binding</keyword>
<keyword evidence="2 3" id="KW-0819">tRNA processing</keyword>
<dbReference type="InterPro" id="IPR014729">
    <property type="entry name" value="Rossmann-like_a/b/a_fold"/>
</dbReference>
<dbReference type="EC" id="6.3.4.-" evidence="3"/>
<dbReference type="PANTHER" id="PTHR37825">
    <property type="entry name" value="TRNA(MET) CYTIDINE ACETATE LIGASE"/>
    <property type="match status" value="1"/>
</dbReference>
<feature type="binding site" evidence="3">
    <location>
        <position position="164"/>
    </location>
    <ligand>
        <name>ATP</name>
        <dbReference type="ChEBI" id="CHEBI:30616"/>
    </ligand>
</feature>